<dbReference type="SMART" id="SM00382">
    <property type="entry name" value="AAA"/>
    <property type="match status" value="1"/>
</dbReference>
<dbReference type="InterPro" id="IPR027417">
    <property type="entry name" value="P-loop_NTPase"/>
</dbReference>
<reference evidence="7 8" key="1">
    <citation type="submission" date="2015-03" db="EMBL/GenBank/DDBJ databases">
        <authorList>
            <person name="Zheng J."/>
            <person name="Ganezle M."/>
        </authorList>
    </citation>
    <scope>NUCLEOTIDE SEQUENCE [LARGE SCALE GENOMIC DNA]</scope>
    <source>
        <strain evidence="7 8">LP38</strain>
    </source>
</reference>
<evidence type="ECO:0000256" key="4">
    <source>
        <dbReference type="ARBA" id="ARBA00022840"/>
    </source>
</evidence>
<comment type="similarity">
    <text evidence="1">Belongs to the ABC transporter superfamily.</text>
</comment>
<evidence type="ECO:0000313" key="8">
    <source>
        <dbReference type="Proteomes" id="UP000033491"/>
    </source>
</evidence>
<evidence type="ECO:0000256" key="3">
    <source>
        <dbReference type="ARBA" id="ARBA00022741"/>
    </source>
</evidence>
<dbReference type="GO" id="GO:0005524">
    <property type="term" value="F:ATP binding"/>
    <property type="evidence" value="ECO:0007669"/>
    <property type="project" value="UniProtKB-KW"/>
</dbReference>
<keyword evidence="9" id="KW-1185">Reference proteome</keyword>
<evidence type="ECO:0000313" key="7">
    <source>
        <dbReference type="EMBL" id="KJW12470.1"/>
    </source>
</evidence>
<dbReference type="EMBL" id="JZCR01000019">
    <property type="protein sequence ID" value="KJW12470.1"/>
    <property type="molecule type" value="Genomic_DNA"/>
</dbReference>
<feature type="domain" description="ABC transporter" evidence="5">
    <location>
        <begin position="5"/>
        <end position="218"/>
    </location>
</feature>
<dbReference type="Proteomes" id="UP000033491">
    <property type="component" value="Unassembled WGS sequence"/>
</dbReference>
<keyword evidence="3" id="KW-0547">Nucleotide-binding</keyword>
<dbReference type="GO" id="GO:0016887">
    <property type="term" value="F:ATP hydrolysis activity"/>
    <property type="evidence" value="ECO:0007669"/>
    <property type="project" value="InterPro"/>
</dbReference>
<gene>
    <name evidence="6" type="ORF">LSP04_08270</name>
    <name evidence="7" type="ORF">VC81_08230</name>
</gene>
<evidence type="ECO:0000313" key="9">
    <source>
        <dbReference type="Proteomes" id="UP000321691"/>
    </source>
</evidence>
<comment type="caution">
    <text evidence="7">The sequence shown here is derived from an EMBL/GenBank/DDBJ whole genome shotgun (WGS) entry which is preliminary data.</text>
</comment>
<dbReference type="PATRIC" id="fig|216463.3.peg.762"/>
<dbReference type="Proteomes" id="UP000321691">
    <property type="component" value="Unassembled WGS sequence"/>
</dbReference>
<dbReference type="InterPro" id="IPR003439">
    <property type="entry name" value="ABC_transporter-like_ATP-bd"/>
</dbReference>
<accession>A0A0F3RRF4</accession>
<name>A0A0F3RRF4_9LACO</name>
<evidence type="ECO:0000256" key="1">
    <source>
        <dbReference type="ARBA" id="ARBA00005417"/>
    </source>
</evidence>
<evidence type="ECO:0000256" key="2">
    <source>
        <dbReference type="ARBA" id="ARBA00022448"/>
    </source>
</evidence>
<keyword evidence="2" id="KW-0813">Transport</keyword>
<dbReference type="EMBL" id="BJZI01000009">
    <property type="protein sequence ID" value="GEO66408.1"/>
    <property type="molecule type" value="Genomic_DNA"/>
</dbReference>
<evidence type="ECO:0000259" key="5">
    <source>
        <dbReference type="PROSITE" id="PS50893"/>
    </source>
</evidence>
<dbReference type="Pfam" id="PF00005">
    <property type="entry name" value="ABC_tran"/>
    <property type="match status" value="1"/>
</dbReference>
<dbReference type="AlphaFoldDB" id="A0A0F3RRF4"/>
<dbReference type="PROSITE" id="PS50893">
    <property type="entry name" value="ABC_TRANSPORTER_2"/>
    <property type="match status" value="1"/>
</dbReference>
<reference evidence="6 9" key="2">
    <citation type="submission" date="2019-07" db="EMBL/GenBank/DDBJ databases">
        <title>Whole genome shotgun sequence of Lactobacillus spicheri NBRC 107155.</title>
        <authorList>
            <person name="Hosoyama A."/>
            <person name="Uohara A."/>
            <person name="Ohji S."/>
            <person name="Ichikawa N."/>
        </authorList>
    </citation>
    <scope>NUCLEOTIDE SEQUENCE [LARGE SCALE GENOMIC DNA]</scope>
    <source>
        <strain evidence="6 9">NBRC 107155</strain>
    </source>
</reference>
<dbReference type="PANTHER" id="PTHR43335">
    <property type="entry name" value="ABC TRANSPORTER, ATP-BINDING PROTEIN"/>
    <property type="match status" value="1"/>
</dbReference>
<dbReference type="PANTHER" id="PTHR43335:SF2">
    <property type="entry name" value="ABC TRANSPORTER, ATP-BINDING PROTEIN"/>
    <property type="match status" value="1"/>
</dbReference>
<dbReference type="STRING" id="216463.VC81_08230"/>
<dbReference type="SUPFAM" id="SSF52540">
    <property type="entry name" value="P-loop containing nucleoside triphosphate hydrolases"/>
    <property type="match status" value="1"/>
</dbReference>
<evidence type="ECO:0000313" key="6">
    <source>
        <dbReference type="EMBL" id="GEO66408.1"/>
    </source>
</evidence>
<dbReference type="OrthoDB" id="9804819at2"/>
<organism evidence="7 8">
    <name type="scientific">Levilactobacillus spicheri</name>
    <dbReference type="NCBI Taxonomy" id="216463"/>
    <lineage>
        <taxon>Bacteria</taxon>
        <taxon>Bacillati</taxon>
        <taxon>Bacillota</taxon>
        <taxon>Bacilli</taxon>
        <taxon>Lactobacillales</taxon>
        <taxon>Lactobacillaceae</taxon>
        <taxon>Levilactobacillus</taxon>
    </lineage>
</organism>
<proteinExistence type="inferred from homology"/>
<dbReference type="InterPro" id="IPR003593">
    <property type="entry name" value="AAA+_ATPase"/>
</dbReference>
<keyword evidence="4" id="KW-0067">ATP-binding</keyword>
<dbReference type="Gene3D" id="3.40.50.300">
    <property type="entry name" value="P-loop containing nucleotide triphosphate hydrolases"/>
    <property type="match status" value="1"/>
</dbReference>
<dbReference type="RefSeq" id="WP_045807578.1">
    <property type="nucleotide sequence ID" value="NZ_BJZI01000009.1"/>
</dbReference>
<dbReference type="CDD" id="cd03230">
    <property type="entry name" value="ABC_DR_subfamily_A"/>
    <property type="match status" value="1"/>
</dbReference>
<sequence>MINSVILNNVAKDVKNYHILQPIDLTIPVGSVWGLTGPNGSGKTTLLKLITGFMRPSSGSITILGTELSKKEPFAPNTGFFFKEYGPLPNHSALGNMLAVSRLHKRNIKKAALEQLLSDVELDAANVTHVKSFSTGMQQKLLLAMSLINEPRLLIWDEPDSALDVVSRKNLLHLITKQKQKGTTILVSSHNQELLASCADNMALLENSKVMPIERRHLK</sequence>
<protein>
    <recommendedName>
        <fullName evidence="5">ABC transporter domain-containing protein</fullName>
    </recommendedName>
</protein>